<keyword evidence="1" id="KW-0820">tRNA-binding</keyword>
<dbReference type="SUPFAM" id="SSF52402">
    <property type="entry name" value="Adenine nucleotide alpha hydrolases-like"/>
    <property type="match status" value="1"/>
</dbReference>
<keyword evidence="5" id="KW-0067">ATP-binding</keyword>
<dbReference type="InterPro" id="IPR046884">
    <property type="entry name" value="MnmA-like_central"/>
</dbReference>
<evidence type="ECO:0000256" key="5">
    <source>
        <dbReference type="ARBA" id="ARBA00022840"/>
    </source>
</evidence>
<dbReference type="GO" id="GO:0000049">
    <property type="term" value="F:tRNA binding"/>
    <property type="evidence" value="ECO:0007669"/>
    <property type="project" value="UniProtKB-KW"/>
</dbReference>
<gene>
    <name evidence="10" type="ORF">LTRI10_LOCUS49038</name>
</gene>
<dbReference type="GO" id="GO:0016783">
    <property type="term" value="F:sulfurtransferase activity"/>
    <property type="evidence" value="ECO:0007669"/>
    <property type="project" value="InterPro"/>
</dbReference>
<keyword evidence="4" id="KW-0547">Nucleotide-binding</keyword>
<dbReference type="Gene3D" id="2.30.30.280">
    <property type="entry name" value="Adenine nucleotide alpha hydrolases-like domains"/>
    <property type="match status" value="1"/>
</dbReference>
<evidence type="ECO:0000313" key="11">
    <source>
        <dbReference type="Proteomes" id="UP001497516"/>
    </source>
</evidence>
<evidence type="ECO:0000256" key="3">
    <source>
        <dbReference type="ARBA" id="ARBA00022694"/>
    </source>
</evidence>
<evidence type="ECO:0000313" key="10">
    <source>
        <dbReference type="EMBL" id="CAL1409546.1"/>
    </source>
</evidence>
<evidence type="ECO:0000256" key="2">
    <source>
        <dbReference type="ARBA" id="ARBA00022679"/>
    </source>
</evidence>
<dbReference type="PANTHER" id="PTHR43052">
    <property type="match status" value="1"/>
</dbReference>
<keyword evidence="11" id="KW-1185">Reference proteome</keyword>
<keyword evidence="3" id="KW-0819">tRNA processing</keyword>
<keyword evidence="2" id="KW-0808">Transferase</keyword>
<dbReference type="GO" id="GO:0008033">
    <property type="term" value="P:tRNA processing"/>
    <property type="evidence" value="ECO:0007669"/>
    <property type="project" value="UniProtKB-KW"/>
</dbReference>
<name>A0AAV2GGF8_9ROSI</name>
<protein>
    <submittedName>
        <fullName evidence="10">Uncharacterized protein</fullName>
    </submittedName>
</protein>
<accession>A0AAV2GGF8</accession>
<reference evidence="10 11" key="1">
    <citation type="submission" date="2024-04" db="EMBL/GenBank/DDBJ databases">
        <authorList>
            <person name="Fracassetti M."/>
        </authorList>
    </citation>
    <scope>NUCLEOTIDE SEQUENCE [LARGE SCALE GENOMIC DNA]</scope>
</reference>
<dbReference type="InterPro" id="IPR046885">
    <property type="entry name" value="MnmA-like_C"/>
</dbReference>
<evidence type="ECO:0000256" key="4">
    <source>
        <dbReference type="ARBA" id="ARBA00022741"/>
    </source>
</evidence>
<feature type="domain" description="tRNA-specific 2-thiouridylase MnmA-like C-terminal" evidence="8">
    <location>
        <begin position="167"/>
        <end position="230"/>
    </location>
</feature>
<dbReference type="GO" id="GO:0005524">
    <property type="term" value="F:ATP binding"/>
    <property type="evidence" value="ECO:0007669"/>
    <property type="project" value="UniProtKB-KW"/>
</dbReference>
<dbReference type="InterPro" id="IPR051305">
    <property type="entry name" value="tRNA_2-thiouridylase_MnmA"/>
</dbReference>
<dbReference type="InterPro" id="IPR023382">
    <property type="entry name" value="MnmA-like_central_sf"/>
</dbReference>
<keyword evidence="6" id="KW-0694">RNA-binding</keyword>
<dbReference type="InterPro" id="IPR014729">
    <property type="entry name" value="Rossmann-like_a/b/a_fold"/>
</dbReference>
<proteinExistence type="predicted"/>
<dbReference type="EMBL" id="OZ034821">
    <property type="protein sequence ID" value="CAL1409546.1"/>
    <property type="molecule type" value="Genomic_DNA"/>
</dbReference>
<sequence length="230" mass="26135">MGFNYIASGHYASLIHPSSNELNKASVLELSKDLVKDQIYFLSHLSQAQLKRLIFPLGCIAKEEVRKLATTFDLPKKDRKDSKGICFLGKIKLSEFVARQIGEREGIILEAETGDFLGMHRGFWFDTIGQRQGIRLPGGSWYVVDKDVNNNVVFVSRNYFSIDKKRRSFRVGSLKWLSDRPPEEKWQIQCKVRHGPGIYNCNVTIEHSEDENEEVAVVQLSEDDQGQAAG</sequence>
<dbReference type="Pfam" id="PF03054">
    <property type="entry name" value="tRNA_Me_trans"/>
    <property type="match status" value="1"/>
</dbReference>
<evidence type="ECO:0000259" key="8">
    <source>
        <dbReference type="Pfam" id="PF20258"/>
    </source>
</evidence>
<keyword evidence="7" id="KW-1015">Disulfide bond</keyword>
<dbReference type="Pfam" id="PF20259">
    <property type="entry name" value="tRNA_Me_trans_M"/>
    <property type="match status" value="1"/>
</dbReference>
<dbReference type="PANTHER" id="PTHR43052:SF1">
    <property type="entry name" value="TRNA-5-TAURINOMETHYLURIDINE 2-SULFURTRANSFERASE"/>
    <property type="match status" value="1"/>
</dbReference>
<evidence type="ECO:0000256" key="6">
    <source>
        <dbReference type="ARBA" id="ARBA00022884"/>
    </source>
</evidence>
<evidence type="ECO:0000256" key="7">
    <source>
        <dbReference type="ARBA" id="ARBA00023157"/>
    </source>
</evidence>
<dbReference type="AlphaFoldDB" id="A0AAV2GGF8"/>
<feature type="domain" description="tRNA-specific 2-thiouridylase MnmA-like central" evidence="9">
    <location>
        <begin position="95"/>
        <end position="157"/>
    </location>
</feature>
<evidence type="ECO:0000259" key="9">
    <source>
        <dbReference type="Pfam" id="PF20259"/>
    </source>
</evidence>
<organism evidence="10 11">
    <name type="scientific">Linum trigynum</name>
    <dbReference type="NCBI Taxonomy" id="586398"/>
    <lineage>
        <taxon>Eukaryota</taxon>
        <taxon>Viridiplantae</taxon>
        <taxon>Streptophyta</taxon>
        <taxon>Embryophyta</taxon>
        <taxon>Tracheophyta</taxon>
        <taxon>Spermatophyta</taxon>
        <taxon>Magnoliopsida</taxon>
        <taxon>eudicotyledons</taxon>
        <taxon>Gunneridae</taxon>
        <taxon>Pentapetalae</taxon>
        <taxon>rosids</taxon>
        <taxon>fabids</taxon>
        <taxon>Malpighiales</taxon>
        <taxon>Linaceae</taxon>
        <taxon>Linum</taxon>
    </lineage>
</organism>
<dbReference type="Pfam" id="PF20258">
    <property type="entry name" value="tRNA_Me_trans_C"/>
    <property type="match status" value="1"/>
</dbReference>
<dbReference type="Gene3D" id="3.40.50.620">
    <property type="entry name" value="HUPs"/>
    <property type="match status" value="1"/>
</dbReference>
<evidence type="ECO:0000256" key="1">
    <source>
        <dbReference type="ARBA" id="ARBA00022555"/>
    </source>
</evidence>
<dbReference type="Proteomes" id="UP001497516">
    <property type="component" value="Chromosome 8"/>
</dbReference>